<evidence type="ECO:0000313" key="2">
    <source>
        <dbReference type="Proteomes" id="UP000076532"/>
    </source>
</evidence>
<organism evidence="1 2">
    <name type="scientific">Athelia psychrophila</name>
    <dbReference type="NCBI Taxonomy" id="1759441"/>
    <lineage>
        <taxon>Eukaryota</taxon>
        <taxon>Fungi</taxon>
        <taxon>Dikarya</taxon>
        <taxon>Basidiomycota</taxon>
        <taxon>Agaricomycotina</taxon>
        <taxon>Agaricomycetes</taxon>
        <taxon>Agaricomycetidae</taxon>
        <taxon>Atheliales</taxon>
        <taxon>Atheliaceae</taxon>
        <taxon>Athelia</taxon>
    </lineage>
</organism>
<reference evidence="1 2" key="1">
    <citation type="journal article" date="2016" name="Mol. Biol. Evol.">
        <title>Comparative Genomics of Early-Diverging Mushroom-Forming Fungi Provides Insights into the Origins of Lignocellulose Decay Capabilities.</title>
        <authorList>
            <person name="Nagy L.G."/>
            <person name="Riley R."/>
            <person name="Tritt A."/>
            <person name="Adam C."/>
            <person name="Daum C."/>
            <person name="Floudas D."/>
            <person name="Sun H."/>
            <person name="Yadav J.S."/>
            <person name="Pangilinan J."/>
            <person name="Larsson K.H."/>
            <person name="Matsuura K."/>
            <person name="Barry K."/>
            <person name="Labutti K."/>
            <person name="Kuo R."/>
            <person name="Ohm R.A."/>
            <person name="Bhattacharya S.S."/>
            <person name="Shirouzu T."/>
            <person name="Yoshinaga Y."/>
            <person name="Martin F.M."/>
            <person name="Grigoriev I.V."/>
            <person name="Hibbett D.S."/>
        </authorList>
    </citation>
    <scope>NUCLEOTIDE SEQUENCE [LARGE SCALE GENOMIC DNA]</scope>
    <source>
        <strain evidence="1 2">CBS 109695</strain>
    </source>
</reference>
<dbReference type="EMBL" id="KV417561">
    <property type="protein sequence ID" value="KZP19730.1"/>
    <property type="molecule type" value="Genomic_DNA"/>
</dbReference>
<proteinExistence type="predicted"/>
<dbReference type="AlphaFoldDB" id="A0A166IEJ8"/>
<keyword evidence="2" id="KW-1185">Reference proteome</keyword>
<accession>A0A166IEJ8</accession>
<evidence type="ECO:0000313" key="1">
    <source>
        <dbReference type="EMBL" id="KZP19730.1"/>
    </source>
</evidence>
<gene>
    <name evidence="1" type="ORF">FIBSPDRAFT_862431</name>
</gene>
<sequence>MSFILRATHAAELQLLASRNTKKAARGQPRRGIHVAVRTYGDINIIQLCKLITNKCQCAL</sequence>
<dbReference type="Proteomes" id="UP000076532">
    <property type="component" value="Unassembled WGS sequence"/>
</dbReference>
<name>A0A166IEJ8_9AGAM</name>
<protein>
    <submittedName>
        <fullName evidence="1">Uncharacterized protein</fullName>
    </submittedName>
</protein>